<evidence type="ECO:0000259" key="2">
    <source>
        <dbReference type="Pfam" id="PF09335"/>
    </source>
</evidence>
<accession>A0A7V5LJG2</accession>
<dbReference type="InterPro" id="IPR051311">
    <property type="entry name" value="DedA_domain"/>
</dbReference>
<gene>
    <name evidence="3" type="ORF">ENL21_02670</name>
</gene>
<feature type="transmembrane region" description="Helical" evidence="1">
    <location>
        <begin position="139"/>
        <end position="156"/>
    </location>
</feature>
<reference evidence="3" key="1">
    <citation type="journal article" date="2020" name="mSystems">
        <title>Genome- and Community-Level Interaction Insights into Carbon Utilization and Element Cycling Functions of Hydrothermarchaeota in Hydrothermal Sediment.</title>
        <authorList>
            <person name="Zhou Z."/>
            <person name="Liu Y."/>
            <person name="Xu W."/>
            <person name="Pan J."/>
            <person name="Luo Z.H."/>
            <person name="Li M."/>
        </authorList>
    </citation>
    <scope>NUCLEOTIDE SEQUENCE [LARGE SCALE GENOMIC DNA]</scope>
    <source>
        <strain evidence="3">HyVt-76</strain>
    </source>
</reference>
<evidence type="ECO:0000313" key="3">
    <source>
        <dbReference type="EMBL" id="HHE54658.1"/>
    </source>
</evidence>
<dbReference type="AlphaFoldDB" id="A0A7V5LJG2"/>
<dbReference type="Pfam" id="PF09335">
    <property type="entry name" value="VTT_dom"/>
    <property type="match status" value="1"/>
</dbReference>
<feature type="domain" description="VTT" evidence="2">
    <location>
        <begin position="31"/>
        <end position="148"/>
    </location>
</feature>
<dbReference type="PANTHER" id="PTHR42709:SF4">
    <property type="entry name" value="INNER MEMBRANE PROTEIN YQAA"/>
    <property type="match status" value="1"/>
</dbReference>
<feature type="transmembrane region" description="Helical" evidence="1">
    <location>
        <begin position="12"/>
        <end position="35"/>
    </location>
</feature>
<feature type="transmembrane region" description="Helical" evidence="1">
    <location>
        <begin position="99"/>
        <end position="119"/>
    </location>
</feature>
<dbReference type="PANTHER" id="PTHR42709">
    <property type="entry name" value="ALKALINE PHOSPHATASE LIKE PROTEIN"/>
    <property type="match status" value="1"/>
</dbReference>
<dbReference type="InterPro" id="IPR032816">
    <property type="entry name" value="VTT_dom"/>
</dbReference>
<organism evidence="3">
    <name type="scientific">Caldithrix abyssi</name>
    <dbReference type="NCBI Taxonomy" id="187145"/>
    <lineage>
        <taxon>Bacteria</taxon>
        <taxon>Pseudomonadati</taxon>
        <taxon>Calditrichota</taxon>
        <taxon>Calditrichia</taxon>
        <taxon>Calditrichales</taxon>
        <taxon>Calditrichaceae</taxon>
        <taxon>Caldithrix</taxon>
    </lineage>
</organism>
<name>A0A7V5LJG2_CALAY</name>
<dbReference type="EMBL" id="DRTD01000192">
    <property type="protein sequence ID" value="HHE54658.1"/>
    <property type="molecule type" value="Genomic_DNA"/>
</dbReference>
<feature type="transmembrane region" description="Helical" evidence="1">
    <location>
        <begin position="47"/>
        <end position="68"/>
    </location>
</feature>
<keyword evidence="1" id="KW-0812">Transmembrane</keyword>
<keyword evidence="1" id="KW-0472">Membrane</keyword>
<protein>
    <recommendedName>
        <fullName evidence="2">VTT domain-containing protein</fullName>
    </recommendedName>
</protein>
<keyword evidence="1" id="KW-1133">Transmembrane helix</keyword>
<evidence type="ECO:0000256" key="1">
    <source>
        <dbReference type="SAM" id="Phobius"/>
    </source>
</evidence>
<sequence>MDFNQLVNSYGLYLASVIVGFSSALIPLINIEAYLLLLGVLLKDSRLYFLLFLLTLTHLSGKMALYFIGRGSLKLNLFNLKKRIESAKAKYKMVRIGSLWTLLASALVGVPPFYVVSIIAGTMKIKVWQFFSIGFMGRLIRFSILLFLPQIVAGILK</sequence>
<proteinExistence type="predicted"/>
<dbReference type="Proteomes" id="UP000886111">
    <property type="component" value="Unassembled WGS sequence"/>
</dbReference>
<comment type="caution">
    <text evidence="3">The sequence shown here is derived from an EMBL/GenBank/DDBJ whole genome shotgun (WGS) entry which is preliminary data.</text>
</comment>